<dbReference type="Proteomes" id="UP001165263">
    <property type="component" value="Unassembled WGS sequence"/>
</dbReference>
<evidence type="ECO:0000313" key="3">
    <source>
        <dbReference type="Proteomes" id="UP001165263"/>
    </source>
</evidence>
<evidence type="ECO:0000256" key="1">
    <source>
        <dbReference type="SAM" id="MobiDB-lite"/>
    </source>
</evidence>
<dbReference type="EMBL" id="JANUHC010000007">
    <property type="protein sequence ID" value="MCS0631651.1"/>
    <property type="molecule type" value="Genomic_DNA"/>
</dbReference>
<dbReference type="RefSeq" id="WP_259450704.1">
    <property type="nucleotide sequence ID" value="NZ_CP119520.1"/>
</dbReference>
<evidence type="ECO:0000313" key="2">
    <source>
        <dbReference type="EMBL" id="MCS0631651.1"/>
    </source>
</evidence>
<accession>A0ABT2C498</accession>
<sequence length="71" mass="7777">MTEPAASTGPSYGEPTGVTCGEEGCPAADSGSVRTEYVFKPFPRYALSDFDRTIWGKLMQKIVDYLHRDGD</sequence>
<organism evidence="2 3">
    <name type="scientific">Telluria mixta</name>
    <dbReference type="NCBI Taxonomy" id="34071"/>
    <lineage>
        <taxon>Bacteria</taxon>
        <taxon>Pseudomonadati</taxon>
        <taxon>Pseudomonadota</taxon>
        <taxon>Betaproteobacteria</taxon>
        <taxon>Burkholderiales</taxon>
        <taxon>Oxalobacteraceae</taxon>
        <taxon>Telluria group</taxon>
        <taxon>Telluria</taxon>
    </lineage>
</organism>
<proteinExistence type="predicted"/>
<protein>
    <submittedName>
        <fullName evidence="2">Uncharacterized protein</fullName>
    </submittedName>
</protein>
<keyword evidence="3" id="KW-1185">Reference proteome</keyword>
<gene>
    <name evidence="2" type="ORF">NX786_20195</name>
</gene>
<reference evidence="2" key="1">
    <citation type="submission" date="2022-08" db="EMBL/GenBank/DDBJ databases">
        <title>Reclassification of Massilia species as members of the genera Telluria, Duganella, Pseudoduganella, Mokoshia gen. nov. and Zemynaea gen. nov. using orthogonal and non-orthogonal genome-based approaches.</title>
        <authorList>
            <person name="Bowman J.P."/>
        </authorList>
    </citation>
    <scope>NUCLEOTIDE SEQUENCE</scope>
    <source>
        <strain evidence="2">LMG 11547</strain>
    </source>
</reference>
<comment type="caution">
    <text evidence="2">The sequence shown here is derived from an EMBL/GenBank/DDBJ whole genome shotgun (WGS) entry which is preliminary data.</text>
</comment>
<feature type="region of interest" description="Disordered" evidence="1">
    <location>
        <begin position="1"/>
        <end position="26"/>
    </location>
</feature>
<name>A0ABT2C498_9BURK</name>